<accession>Q3A688</accession>
<evidence type="ECO:0000313" key="1">
    <source>
        <dbReference type="EMBL" id="ABA88119.1"/>
    </source>
</evidence>
<dbReference type="Proteomes" id="UP000002534">
    <property type="component" value="Chromosome"/>
</dbReference>
<protein>
    <submittedName>
        <fullName evidence="1">Type IV pilus biogenesis protein PihO</fullName>
    </submittedName>
</protein>
<reference evidence="1 2" key="2">
    <citation type="journal article" date="2012" name="BMC Genomics">
        <title>The genome of Pelobacter carbinolicus reveals surprising metabolic capabilities and physiological features.</title>
        <authorList>
            <person name="Aklujkar M."/>
            <person name="Haveman S.A."/>
            <person name="Didonato R.Jr."/>
            <person name="Chertkov O."/>
            <person name="Han C.S."/>
            <person name="Land M.L."/>
            <person name="Brown P."/>
            <person name="Lovley D.R."/>
        </authorList>
    </citation>
    <scope>NUCLEOTIDE SEQUENCE [LARGE SCALE GENOMIC DNA]</scope>
    <source>
        <strain evidence="2">DSM 2380 / NBRC 103641 / GraBd1</strain>
    </source>
</reference>
<organism evidence="1 2">
    <name type="scientific">Syntrophotalea carbinolica (strain DSM 2380 / NBRC 103641 / GraBd1)</name>
    <name type="common">Pelobacter carbinolicus</name>
    <dbReference type="NCBI Taxonomy" id="338963"/>
    <lineage>
        <taxon>Bacteria</taxon>
        <taxon>Pseudomonadati</taxon>
        <taxon>Thermodesulfobacteriota</taxon>
        <taxon>Desulfuromonadia</taxon>
        <taxon>Desulfuromonadales</taxon>
        <taxon>Syntrophotaleaceae</taxon>
        <taxon>Syntrophotalea</taxon>
    </lineage>
</organism>
<dbReference type="STRING" id="338963.Pcar_0864"/>
<name>Q3A688_SYNC1</name>
<evidence type="ECO:0000313" key="2">
    <source>
        <dbReference type="Proteomes" id="UP000002534"/>
    </source>
</evidence>
<keyword evidence="2" id="KW-1185">Reference proteome</keyword>
<reference evidence="2" key="1">
    <citation type="submission" date="2005-10" db="EMBL/GenBank/DDBJ databases">
        <title>Complete sequence of Pelobacter carbinolicus DSM 2380.</title>
        <authorList>
            <person name="Copeland A."/>
            <person name="Lucas S."/>
            <person name="Lapidus A."/>
            <person name="Barry K."/>
            <person name="Detter J.C."/>
            <person name="Glavina T."/>
            <person name="Hammon N."/>
            <person name="Israni S."/>
            <person name="Pitluck S."/>
            <person name="Chertkov O."/>
            <person name="Schmutz J."/>
            <person name="Larimer F."/>
            <person name="Land M."/>
            <person name="Kyrpides N."/>
            <person name="Ivanova N."/>
            <person name="Richardson P."/>
        </authorList>
    </citation>
    <scope>NUCLEOTIDE SEQUENCE [LARGE SCALE GENOMIC DNA]</scope>
    <source>
        <strain evidence="2">DSM 2380 / NBRC 103641 / GraBd1</strain>
    </source>
</reference>
<dbReference type="KEGG" id="pca:Pcar_0864"/>
<dbReference type="RefSeq" id="WP_011340579.1">
    <property type="nucleotide sequence ID" value="NC_007498.2"/>
</dbReference>
<dbReference type="AlphaFoldDB" id="Q3A688"/>
<dbReference type="EMBL" id="CP000142">
    <property type="protein sequence ID" value="ABA88119.1"/>
    <property type="molecule type" value="Genomic_DNA"/>
</dbReference>
<gene>
    <name evidence="1" type="primary">pihO</name>
    <name evidence="1" type="ordered locus">Pcar_0864</name>
</gene>
<sequence length="92" mass="10420">MLQKSDQHREIKKKLMDLYTELFLHEGYGSLRVQMRFLKRGQKEIVLVCGKEYRYVVDYSVEAAAAKGSSGTSDVEERAVDVAGLSCRKSST</sequence>
<proteinExistence type="predicted"/>
<dbReference type="HOGENOM" id="CLU_2410621_0_0_7"/>
<dbReference type="eggNOG" id="ENOG50333XB">
    <property type="taxonomic scope" value="Bacteria"/>
</dbReference>